<accession>A0A0F7S8V2</accession>
<protein>
    <recommendedName>
        <fullName evidence="2">Hypervirulence associated protein TUDOR domain-containing protein</fullName>
    </recommendedName>
</protein>
<dbReference type="Proteomes" id="UP000242770">
    <property type="component" value="Unassembled WGS sequence"/>
</dbReference>
<reference evidence="4" key="1">
    <citation type="submission" date="2014-06" db="EMBL/GenBank/DDBJ databases">
        <authorList>
            <person name="Berkman J.Paul."/>
        </authorList>
    </citation>
    <scope>NUCLEOTIDE SEQUENCE [LARGE SCALE GENOMIC DNA]</scope>
</reference>
<sequence>MSPKKTTSASSDAPRRSTRTKKTPTSTSTSTSSSGKTKSSSQPRSKKTNPSPKKTYGSKHDTTDAPAAHNATPTHLPPKGTNVTWKAMPGWVKGHVLDIITSNTTIEGKSVKASKEDPRIVLKSHGPSGKIAVHKPHAEWFD</sequence>
<keyword evidence="5" id="KW-1185">Reference proteome</keyword>
<evidence type="ECO:0000313" key="5">
    <source>
        <dbReference type="Proteomes" id="UP000242770"/>
    </source>
</evidence>
<feature type="region of interest" description="Disordered" evidence="1">
    <location>
        <begin position="1"/>
        <end position="81"/>
    </location>
</feature>
<evidence type="ECO:0000313" key="4">
    <source>
        <dbReference type="EMBL" id="CDW97073.1"/>
    </source>
</evidence>
<dbReference type="Pfam" id="PF11160">
    <property type="entry name" value="Hva1_TUDOR"/>
    <property type="match status" value="1"/>
</dbReference>
<dbReference type="OrthoDB" id="3360421at2759"/>
<proteinExistence type="predicted"/>
<evidence type="ECO:0000313" key="3">
    <source>
        <dbReference type="EMBL" id="CDU25894.1"/>
    </source>
</evidence>
<feature type="domain" description="Hypervirulence associated protein TUDOR" evidence="2">
    <location>
        <begin position="80"/>
        <end position="138"/>
    </location>
</feature>
<feature type="compositionally biased region" description="Polar residues" evidence="1">
    <location>
        <begin position="1"/>
        <end position="11"/>
    </location>
</feature>
<gene>
    <name evidence="4" type="primary">SSCI23190.1</name>
    <name evidence="3" type="ORF">SPSC_06065</name>
</gene>
<dbReference type="InterPro" id="IPR021331">
    <property type="entry name" value="Hva1_TUDOR"/>
</dbReference>
<dbReference type="STRING" id="49012.A0A0F7S8V2"/>
<dbReference type="EMBL" id="LK056692">
    <property type="protein sequence ID" value="CDU25894.1"/>
    <property type="molecule type" value="Genomic_DNA"/>
</dbReference>
<evidence type="ECO:0000256" key="1">
    <source>
        <dbReference type="SAM" id="MobiDB-lite"/>
    </source>
</evidence>
<reference evidence="5" key="2">
    <citation type="submission" date="2014-06" db="EMBL/GenBank/DDBJ databases">
        <authorList>
            <person name="Berkman P.J."/>
        </authorList>
    </citation>
    <scope>NUCLEOTIDE SEQUENCE [LARGE SCALE GENOMIC DNA]</scope>
</reference>
<evidence type="ECO:0000259" key="2">
    <source>
        <dbReference type="Pfam" id="PF11160"/>
    </source>
</evidence>
<dbReference type="AlphaFoldDB" id="A0A0F7S8V2"/>
<organism evidence="4 5">
    <name type="scientific">Sporisorium scitamineum</name>
    <dbReference type="NCBI Taxonomy" id="49012"/>
    <lineage>
        <taxon>Eukaryota</taxon>
        <taxon>Fungi</taxon>
        <taxon>Dikarya</taxon>
        <taxon>Basidiomycota</taxon>
        <taxon>Ustilaginomycotina</taxon>
        <taxon>Ustilaginomycetes</taxon>
        <taxon>Ustilaginales</taxon>
        <taxon>Ustilaginaceae</taxon>
        <taxon>Sporisorium</taxon>
    </lineage>
</organism>
<dbReference type="EMBL" id="CCFA01001212">
    <property type="protein sequence ID" value="CDW97073.1"/>
    <property type="molecule type" value="Genomic_DNA"/>
</dbReference>
<feature type="compositionally biased region" description="Low complexity" evidence="1">
    <location>
        <begin position="23"/>
        <end position="43"/>
    </location>
</feature>
<reference evidence="3" key="3">
    <citation type="submission" date="2014-06" db="EMBL/GenBank/DDBJ databases">
        <authorList>
            <person name="Ju J."/>
            <person name="Zhang J."/>
        </authorList>
    </citation>
    <scope>NUCLEOTIDE SEQUENCE</scope>
    <source>
        <strain evidence="3">SscI8</strain>
    </source>
</reference>
<name>A0A0F7S8V2_9BASI</name>